<dbReference type="InterPro" id="IPR051604">
    <property type="entry name" value="Ergot_Alk_Oxidoreductase"/>
</dbReference>
<comment type="caution">
    <text evidence="1">The sequence shown here is derived from an EMBL/GenBank/DDBJ whole genome shotgun (WGS) entry which is preliminary data.</text>
</comment>
<dbReference type="Gene3D" id="3.40.50.720">
    <property type="entry name" value="NAD(P)-binding Rossmann-like Domain"/>
    <property type="match status" value="1"/>
</dbReference>
<evidence type="ECO:0000313" key="2">
    <source>
        <dbReference type="Proteomes" id="UP000807469"/>
    </source>
</evidence>
<feature type="non-terminal residue" evidence="1">
    <location>
        <position position="237"/>
    </location>
</feature>
<name>A0A9P5YQQ0_9AGAR</name>
<gene>
    <name evidence="1" type="ORF">BDN70DRAFT_885156</name>
</gene>
<dbReference type="Proteomes" id="UP000807469">
    <property type="component" value="Unassembled WGS sequence"/>
</dbReference>
<dbReference type="SUPFAM" id="SSF51735">
    <property type="entry name" value="NAD(P)-binding Rossmann-fold domains"/>
    <property type="match status" value="1"/>
</dbReference>
<dbReference type="Gene3D" id="3.90.25.10">
    <property type="entry name" value="UDP-galactose 4-epimerase, domain 1"/>
    <property type="match status" value="1"/>
</dbReference>
<dbReference type="EMBL" id="MU155395">
    <property type="protein sequence ID" value="KAF9474123.1"/>
    <property type="molecule type" value="Genomic_DNA"/>
</dbReference>
<dbReference type="PANTHER" id="PTHR43162:SF1">
    <property type="entry name" value="PRESTALK A DIFFERENTIATION PROTEIN A"/>
    <property type="match status" value="1"/>
</dbReference>
<keyword evidence="2" id="KW-1185">Reference proteome</keyword>
<dbReference type="PANTHER" id="PTHR43162">
    <property type="match status" value="1"/>
</dbReference>
<dbReference type="OrthoDB" id="419598at2759"/>
<organism evidence="1 2">
    <name type="scientific">Pholiota conissans</name>
    <dbReference type="NCBI Taxonomy" id="109636"/>
    <lineage>
        <taxon>Eukaryota</taxon>
        <taxon>Fungi</taxon>
        <taxon>Dikarya</taxon>
        <taxon>Basidiomycota</taxon>
        <taxon>Agaricomycotina</taxon>
        <taxon>Agaricomycetes</taxon>
        <taxon>Agaricomycetidae</taxon>
        <taxon>Agaricales</taxon>
        <taxon>Agaricineae</taxon>
        <taxon>Strophariaceae</taxon>
        <taxon>Pholiota</taxon>
    </lineage>
</organism>
<protein>
    <submittedName>
        <fullName evidence="1">NAD(P)-binding protein</fullName>
    </submittedName>
</protein>
<evidence type="ECO:0000313" key="1">
    <source>
        <dbReference type="EMBL" id="KAF9474123.1"/>
    </source>
</evidence>
<dbReference type="AlphaFoldDB" id="A0A9P5YQQ0"/>
<proteinExistence type="predicted"/>
<reference evidence="1" key="1">
    <citation type="submission" date="2020-11" db="EMBL/GenBank/DDBJ databases">
        <authorList>
            <consortium name="DOE Joint Genome Institute"/>
            <person name="Ahrendt S."/>
            <person name="Riley R."/>
            <person name="Andreopoulos W."/>
            <person name="Labutti K."/>
            <person name="Pangilinan J."/>
            <person name="Ruiz-Duenas F.J."/>
            <person name="Barrasa J.M."/>
            <person name="Sanchez-Garcia M."/>
            <person name="Camarero S."/>
            <person name="Miyauchi S."/>
            <person name="Serrano A."/>
            <person name="Linde D."/>
            <person name="Babiker R."/>
            <person name="Drula E."/>
            <person name="Ayuso-Fernandez I."/>
            <person name="Pacheco R."/>
            <person name="Padilla G."/>
            <person name="Ferreira P."/>
            <person name="Barriuso J."/>
            <person name="Kellner H."/>
            <person name="Castanera R."/>
            <person name="Alfaro M."/>
            <person name="Ramirez L."/>
            <person name="Pisabarro A.G."/>
            <person name="Kuo A."/>
            <person name="Tritt A."/>
            <person name="Lipzen A."/>
            <person name="He G."/>
            <person name="Yan M."/>
            <person name="Ng V."/>
            <person name="Cullen D."/>
            <person name="Martin F."/>
            <person name="Rosso M.-N."/>
            <person name="Henrissat B."/>
            <person name="Hibbett D."/>
            <person name="Martinez A.T."/>
            <person name="Grigoriev I.V."/>
        </authorList>
    </citation>
    <scope>NUCLEOTIDE SEQUENCE</scope>
    <source>
        <strain evidence="1">CIRM-BRFM 674</strain>
    </source>
</reference>
<accession>A0A9P5YQQ0</accession>
<dbReference type="InterPro" id="IPR036291">
    <property type="entry name" value="NAD(P)-bd_dom_sf"/>
</dbReference>
<sequence length="237" mass="26725">MTIFVTGATEKVGKSLAVKFDWFDEKTYAAPFEADPNIEKIFLIQPAIFDPLVYIKPFVELAITTGIKRFVYVSSSALEKGDFVNGKVHEYLADRGVDYVILRPTSVIGERWQIKFGTVYYHSIREKGENFSACRDGKVAYAARDALLSEKTTNNDVFIVGPQLYSHDEVPALLSDVPGRKITHRKLTSHEFQKTLQNFRMEKYAGILVYIHEQIASGNEVAVTKTPNAYVGKYSLP</sequence>